<sequence>MMLKAKKEALTPPHPKAEAKVKALKTKKAGLKGIHSHKNKITLASHPVSRSPRPCDSRGSPNILKRVHPGETRLNIMLSLNSH</sequence>
<dbReference type="AlphaFoldDB" id="A6IV52"/>
<dbReference type="EMBL" id="CH473969">
    <property type="protein sequence ID" value="EDM07128.1"/>
    <property type="molecule type" value="Genomic_DNA"/>
</dbReference>
<evidence type="ECO:0000313" key="3">
    <source>
        <dbReference type="Proteomes" id="UP000234681"/>
    </source>
</evidence>
<evidence type="ECO:0000313" key="2">
    <source>
        <dbReference type="EMBL" id="EDM07128.1"/>
    </source>
</evidence>
<reference evidence="2 3" key="1">
    <citation type="submission" date="2005-09" db="EMBL/GenBank/DDBJ databases">
        <authorList>
            <person name="Mural R.J."/>
            <person name="Li P.W."/>
            <person name="Adams M.D."/>
            <person name="Amanatides P.G."/>
            <person name="Baden-Tillson H."/>
            <person name="Barnstead M."/>
            <person name="Chin S.H."/>
            <person name="Dew I."/>
            <person name="Evans C.A."/>
            <person name="Ferriera S."/>
            <person name="Flanigan M."/>
            <person name="Fosler C."/>
            <person name="Glodek A."/>
            <person name="Gu Z."/>
            <person name="Holt R.A."/>
            <person name="Jennings D."/>
            <person name="Kraft C.L."/>
            <person name="Lu F."/>
            <person name="Nguyen T."/>
            <person name="Nusskern D.R."/>
            <person name="Pfannkoch C.M."/>
            <person name="Sitter C."/>
            <person name="Sutton G.G."/>
            <person name="Venter J.C."/>
            <person name="Wang Z."/>
            <person name="Woodage T."/>
            <person name="Zheng X.H."/>
            <person name="Zhong F."/>
        </authorList>
    </citation>
    <scope>NUCLEOTIDE SEQUENCE [LARGE SCALE GENOMIC DNA]</scope>
    <source>
        <strain>BN</strain>
        <strain evidence="3">Sprague-Dawley</strain>
    </source>
</reference>
<evidence type="ECO:0000256" key="1">
    <source>
        <dbReference type="SAM" id="MobiDB-lite"/>
    </source>
</evidence>
<protein>
    <submittedName>
        <fullName evidence="2">RCG38151</fullName>
    </submittedName>
</protein>
<accession>A6IV52</accession>
<proteinExistence type="predicted"/>
<feature type="region of interest" description="Disordered" evidence="1">
    <location>
        <begin position="44"/>
        <end position="65"/>
    </location>
</feature>
<organism evidence="2 3">
    <name type="scientific">Rattus norvegicus</name>
    <name type="common">Rat</name>
    <dbReference type="NCBI Taxonomy" id="10116"/>
    <lineage>
        <taxon>Eukaryota</taxon>
        <taxon>Metazoa</taxon>
        <taxon>Chordata</taxon>
        <taxon>Craniata</taxon>
        <taxon>Vertebrata</taxon>
        <taxon>Euteleostomi</taxon>
        <taxon>Mammalia</taxon>
        <taxon>Eutheria</taxon>
        <taxon>Euarchontoglires</taxon>
        <taxon>Glires</taxon>
        <taxon>Rodentia</taxon>
        <taxon>Myomorpha</taxon>
        <taxon>Muroidea</taxon>
        <taxon>Muridae</taxon>
        <taxon>Murinae</taxon>
        <taxon>Rattus</taxon>
    </lineage>
</organism>
<dbReference type="Proteomes" id="UP000234681">
    <property type="component" value="Chromosome X"/>
</dbReference>
<name>A6IV52_RAT</name>
<gene>
    <name evidence="2" type="ORF">rCG_38151</name>
</gene>